<name>X1I315_9ZZZZ</name>
<dbReference type="EMBL" id="BARU01018807">
    <property type="protein sequence ID" value="GAH60449.1"/>
    <property type="molecule type" value="Genomic_DNA"/>
</dbReference>
<evidence type="ECO:0000313" key="1">
    <source>
        <dbReference type="EMBL" id="GAH60449.1"/>
    </source>
</evidence>
<sequence length="100" mass="10662">SLYQDGKEISRIVFDSLQEKKTIIGTSSTGGSDSDGSGGIELVLTNTGSSFSEIYESDWLFRLGSLKLVPGNSSLLIIASDFSGNESSHEIMINVGNLNQ</sequence>
<comment type="caution">
    <text evidence="1">The sequence shown here is derived from an EMBL/GenBank/DDBJ whole genome shotgun (WGS) entry which is preliminary data.</text>
</comment>
<proteinExistence type="predicted"/>
<dbReference type="AlphaFoldDB" id="X1I315"/>
<protein>
    <submittedName>
        <fullName evidence="1">Uncharacterized protein</fullName>
    </submittedName>
</protein>
<accession>X1I315</accession>
<feature type="non-terminal residue" evidence="1">
    <location>
        <position position="1"/>
    </location>
</feature>
<organism evidence="1">
    <name type="scientific">marine sediment metagenome</name>
    <dbReference type="NCBI Taxonomy" id="412755"/>
    <lineage>
        <taxon>unclassified sequences</taxon>
        <taxon>metagenomes</taxon>
        <taxon>ecological metagenomes</taxon>
    </lineage>
</organism>
<gene>
    <name evidence="1" type="ORF">S03H2_31048</name>
</gene>
<reference evidence="1" key="1">
    <citation type="journal article" date="2014" name="Front. Microbiol.">
        <title>High frequency of phylogenetically diverse reductive dehalogenase-homologous genes in deep subseafloor sedimentary metagenomes.</title>
        <authorList>
            <person name="Kawai M."/>
            <person name="Futagami T."/>
            <person name="Toyoda A."/>
            <person name="Takaki Y."/>
            <person name="Nishi S."/>
            <person name="Hori S."/>
            <person name="Arai W."/>
            <person name="Tsubouchi T."/>
            <person name="Morono Y."/>
            <person name="Uchiyama I."/>
            <person name="Ito T."/>
            <person name="Fujiyama A."/>
            <person name="Inagaki F."/>
            <person name="Takami H."/>
        </authorList>
    </citation>
    <scope>NUCLEOTIDE SEQUENCE</scope>
    <source>
        <strain evidence="1">Expedition CK06-06</strain>
    </source>
</reference>